<dbReference type="GO" id="GO:1901135">
    <property type="term" value="P:carbohydrate derivative metabolic process"/>
    <property type="evidence" value="ECO:0007669"/>
    <property type="project" value="InterPro"/>
</dbReference>
<keyword evidence="4" id="KW-1185">Reference proteome</keyword>
<dbReference type="PANTHER" id="PTHR38418:SF2">
    <property type="entry name" value="SUGAR ISOMERASE, KPSF_GUTQ (AFU_ORTHOLOGUE AFUA_6G08860)"/>
    <property type="match status" value="1"/>
</dbReference>
<dbReference type="EMBL" id="ML978078">
    <property type="protein sequence ID" value="KAF2009451.1"/>
    <property type="molecule type" value="Genomic_DNA"/>
</dbReference>
<evidence type="ECO:0000256" key="1">
    <source>
        <dbReference type="SAM" id="MobiDB-lite"/>
    </source>
</evidence>
<protein>
    <submittedName>
        <fullName evidence="3">SIS domain-containing protein</fullName>
    </submittedName>
</protein>
<evidence type="ECO:0000313" key="3">
    <source>
        <dbReference type="EMBL" id="KAF2009451.1"/>
    </source>
</evidence>
<dbReference type="OrthoDB" id="1872003at2759"/>
<dbReference type="InterPro" id="IPR001347">
    <property type="entry name" value="SIS_dom"/>
</dbReference>
<accession>A0A6A5X945</accession>
<dbReference type="Gene3D" id="3.40.50.10490">
    <property type="entry name" value="Glucose-6-phosphate isomerase like protein, domain 1"/>
    <property type="match status" value="1"/>
</dbReference>
<dbReference type="SUPFAM" id="SSF53697">
    <property type="entry name" value="SIS domain"/>
    <property type="match status" value="1"/>
</dbReference>
<dbReference type="GeneID" id="54281372"/>
<dbReference type="PROSITE" id="PS51464">
    <property type="entry name" value="SIS"/>
    <property type="match status" value="1"/>
</dbReference>
<dbReference type="RefSeq" id="XP_033377790.1">
    <property type="nucleotide sequence ID" value="XM_033523975.1"/>
</dbReference>
<organism evidence="3 4">
    <name type="scientific">Aaosphaeria arxii CBS 175.79</name>
    <dbReference type="NCBI Taxonomy" id="1450172"/>
    <lineage>
        <taxon>Eukaryota</taxon>
        <taxon>Fungi</taxon>
        <taxon>Dikarya</taxon>
        <taxon>Ascomycota</taxon>
        <taxon>Pezizomycotina</taxon>
        <taxon>Dothideomycetes</taxon>
        <taxon>Pleosporomycetidae</taxon>
        <taxon>Pleosporales</taxon>
        <taxon>Pleosporales incertae sedis</taxon>
        <taxon>Aaosphaeria</taxon>
    </lineage>
</organism>
<dbReference type="Pfam" id="PF01380">
    <property type="entry name" value="SIS"/>
    <property type="match status" value="1"/>
</dbReference>
<feature type="region of interest" description="Disordered" evidence="1">
    <location>
        <begin position="220"/>
        <end position="245"/>
    </location>
</feature>
<sequence>MLKRKRSNIEPLTPPLSAADHGNAKLLDRAVLVLSTAATALSQVTFLYESDPTARDGLISAVDCLRRVNERGGKLLICGVGKSGLVGRKTVATMKSLGLGASFLHAAEAMHGDLGDIRSDDAVMFISYSGKTSELTTLLNHIPDSVPLLAITSQTNASDCLLFRDRPDAILLPAPIHETEEATFGVCAPTTSTTVAIAVGDMLAMTVAEAIHQEETKPVFQRNHPGGAIGANARKRPKKENATEGQAIEGINNLKTLA</sequence>
<dbReference type="InterPro" id="IPR046348">
    <property type="entry name" value="SIS_dom_sf"/>
</dbReference>
<dbReference type="GO" id="GO:0097367">
    <property type="term" value="F:carbohydrate derivative binding"/>
    <property type="evidence" value="ECO:0007669"/>
    <property type="project" value="InterPro"/>
</dbReference>
<reference evidence="3" key="1">
    <citation type="journal article" date="2020" name="Stud. Mycol.">
        <title>101 Dothideomycetes genomes: a test case for predicting lifestyles and emergence of pathogens.</title>
        <authorList>
            <person name="Haridas S."/>
            <person name="Albert R."/>
            <person name="Binder M."/>
            <person name="Bloem J."/>
            <person name="Labutti K."/>
            <person name="Salamov A."/>
            <person name="Andreopoulos B."/>
            <person name="Baker S."/>
            <person name="Barry K."/>
            <person name="Bills G."/>
            <person name="Bluhm B."/>
            <person name="Cannon C."/>
            <person name="Castanera R."/>
            <person name="Culley D."/>
            <person name="Daum C."/>
            <person name="Ezra D."/>
            <person name="Gonzalez J."/>
            <person name="Henrissat B."/>
            <person name="Kuo A."/>
            <person name="Liang C."/>
            <person name="Lipzen A."/>
            <person name="Lutzoni F."/>
            <person name="Magnuson J."/>
            <person name="Mondo S."/>
            <person name="Nolan M."/>
            <person name="Ohm R."/>
            <person name="Pangilinan J."/>
            <person name="Park H.-J."/>
            <person name="Ramirez L."/>
            <person name="Alfaro M."/>
            <person name="Sun H."/>
            <person name="Tritt A."/>
            <person name="Yoshinaga Y."/>
            <person name="Zwiers L.-H."/>
            <person name="Turgeon B."/>
            <person name="Goodwin S."/>
            <person name="Spatafora J."/>
            <person name="Crous P."/>
            <person name="Grigoriev I."/>
        </authorList>
    </citation>
    <scope>NUCLEOTIDE SEQUENCE</scope>
    <source>
        <strain evidence="3">CBS 175.79</strain>
    </source>
</reference>
<gene>
    <name evidence="3" type="ORF">BU24DRAFT_357898</name>
</gene>
<evidence type="ECO:0000313" key="4">
    <source>
        <dbReference type="Proteomes" id="UP000799778"/>
    </source>
</evidence>
<feature type="domain" description="SIS" evidence="2">
    <location>
        <begin position="61"/>
        <end position="213"/>
    </location>
</feature>
<dbReference type="AlphaFoldDB" id="A0A6A5X945"/>
<evidence type="ECO:0000259" key="2">
    <source>
        <dbReference type="PROSITE" id="PS51464"/>
    </source>
</evidence>
<dbReference type="Proteomes" id="UP000799778">
    <property type="component" value="Unassembled WGS sequence"/>
</dbReference>
<name>A0A6A5X945_9PLEO</name>
<dbReference type="PANTHER" id="PTHR38418">
    <property type="entry name" value="SUGAR ISOMERASE, KPSF/GUTQ (AFU_ORTHOLOGUE AFUA_6G08860)"/>
    <property type="match status" value="1"/>
</dbReference>
<proteinExistence type="predicted"/>